<dbReference type="RefSeq" id="WP_093954073.1">
    <property type="nucleotide sequence ID" value="NZ_NMUL01000078.1"/>
</dbReference>
<dbReference type="Pfam" id="PF00144">
    <property type="entry name" value="Beta-lactamase"/>
    <property type="match status" value="1"/>
</dbReference>
<evidence type="ECO:0000313" key="3">
    <source>
        <dbReference type="EMBL" id="OXM59612.1"/>
    </source>
</evidence>
<dbReference type="PANTHER" id="PTHR46825">
    <property type="entry name" value="D-ALANYL-D-ALANINE-CARBOXYPEPTIDASE/ENDOPEPTIDASE AMPH"/>
    <property type="match status" value="1"/>
</dbReference>
<dbReference type="SUPFAM" id="SSF56601">
    <property type="entry name" value="beta-lactamase/transpeptidase-like"/>
    <property type="match status" value="1"/>
</dbReference>
<dbReference type="Gene3D" id="3.40.710.10">
    <property type="entry name" value="DD-peptidase/beta-lactamase superfamily"/>
    <property type="match status" value="1"/>
</dbReference>
<accession>A0A229SL04</accession>
<dbReference type="InterPro" id="IPR001466">
    <property type="entry name" value="Beta-lactam-related"/>
</dbReference>
<feature type="domain" description="Beta-lactamase-related" evidence="2">
    <location>
        <begin position="46"/>
        <end position="333"/>
    </location>
</feature>
<dbReference type="OrthoDB" id="503788at2"/>
<keyword evidence="3" id="KW-0378">Hydrolase</keyword>
<name>A0A229SL04_9PSEU</name>
<dbReference type="Proteomes" id="UP000215199">
    <property type="component" value="Unassembled WGS sequence"/>
</dbReference>
<gene>
    <name evidence="3" type="ORF">CF165_46840</name>
</gene>
<organism evidence="3 4">
    <name type="scientific">Amycolatopsis vastitatis</name>
    <dbReference type="NCBI Taxonomy" id="1905142"/>
    <lineage>
        <taxon>Bacteria</taxon>
        <taxon>Bacillati</taxon>
        <taxon>Actinomycetota</taxon>
        <taxon>Actinomycetes</taxon>
        <taxon>Pseudonocardiales</taxon>
        <taxon>Pseudonocardiaceae</taxon>
        <taxon>Amycolatopsis</taxon>
    </lineage>
</organism>
<evidence type="ECO:0000313" key="4">
    <source>
        <dbReference type="Proteomes" id="UP000215199"/>
    </source>
</evidence>
<feature type="region of interest" description="Disordered" evidence="1">
    <location>
        <begin position="1"/>
        <end position="28"/>
    </location>
</feature>
<dbReference type="EMBL" id="NMUL01000078">
    <property type="protein sequence ID" value="OXM59612.1"/>
    <property type="molecule type" value="Genomic_DNA"/>
</dbReference>
<keyword evidence="4" id="KW-1185">Reference proteome</keyword>
<dbReference type="GO" id="GO:0016787">
    <property type="term" value="F:hydrolase activity"/>
    <property type="evidence" value="ECO:0007669"/>
    <property type="project" value="UniProtKB-KW"/>
</dbReference>
<comment type="caution">
    <text evidence="3">The sequence shown here is derived from an EMBL/GenBank/DDBJ whole genome shotgun (WGS) entry which is preliminary data.</text>
</comment>
<evidence type="ECO:0000259" key="2">
    <source>
        <dbReference type="Pfam" id="PF00144"/>
    </source>
</evidence>
<reference evidence="4" key="1">
    <citation type="submission" date="2017-07" db="EMBL/GenBank/DDBJ databases">
        <title>Comparative genome mining reveals phylogenetic distribution patterns of secondary metabolites in Amycolatopsis.</title>
        <authorList>
            <person name="Adamek M."/>
            <person name="Alanjary M."/>
            <person name="Sales-Ortells H."/>
            <person name="Goodfellow M."/>
            <person name="Bull A.T."/>
            <person name="Kalinowski J."/>
            <person name="Ziemert N."/>
        </authorList>
    </citation>
    <scope>NUCLEOTIDE SEQUENCE [LARGE SCALE GENOMIC DNA]</scope>
    <source>
        <strain evidence="4">H5</strain>
    </source>
</reference>
<protein>
    <submittedName>
        <fullName evidence="3">Serine hydrolase</fullName>
    </submittedName>
</protein>
<dbReference type="PANTHER" id="PTHR46825:SF7">
    <property type="entry name" value="D-ALANYL-D-ALANINE CARBOXYPEPTIDASE"/>
    <property type="match status" value="1"/>
</dbReference>
<sequence length="379" mass="40899">MKRNDAPDTLSRGAEAAFPGGSAGEDSRGKRLQELLDAERDAGLIGAFAQVRDGDLTRSLVTGVADVTTGEPPRADFRHRVGGVIKSFVAVVVLRLAGEGRLDLDAPVGRYLPEVVPGDRGRRITVRMLLNHTSGIGDYLERFYATTEKMAEAGTRTFTPLELVRMGLAMPPTGPAGDNWSYANTNYIILGLLIERITGRPYGDELRERVLGPLGLTGTSLPGTDPGIRGPHQRAYLPMADGSVRDCTSYHMSAFWAAGELISTAADVNTFYRALLRGEVLEPGLLREMKDTVPFSPKAPDAGGYGLGILWFGSRRGRMWGHNGLAAGHTTYCSNSEDATTQVTLAETYNLYEPLGSHSHPITTARQAFTDEVMSGSED</sequence>
<dbReference type="AlphaFoldDB" id="A0A229SL04"/>
<proteinExistence type="predicted"/>
<dbReference type="InterPro" id="IPR050491">
    <property type="entry name" value="AmpC-like"/>
</dbReference>
<dbReference type="InterPro" id="IPR012338">
    <property type="entry name" value="Beta-lactam/transpept-like"/>
</dbReference>
<evidence type="ECO:0000256" key="1">
    <source>
        <dbReference type="SAM" id="MobiDB-lite"/>
    </source>
</evidence>